<dbReference type="EC" id="2.7.1.130" evidence="2"/>
<dbReference type="EMBL" id="JARYMX010000004">
    <property type="protein sequence ID" value="KAJ9551354.1"/>
    <property type="molecule type" value="Genomic_DNA"/>
</dbReference>
<evidence type="ECO:0000313" key="10">
    <source>
        <dbReference type="EMBL" id="KAJ9551354.1"/>
    </source>
</evidence>
<comment type="pathway">
    <text evidence="1">Glycolipid biosynthesis; lipid IV(A) biosynthesis; lipid IV(A) from (3R)-3-hydroxytetradecanoyl-[acyl-carrier-protein] and UDP-N-acetyl-alpha-D-glucosamine: step 6/6.</text>
</comment>
<dbReference type="GO" id="GO:0016020">
    <property type="term" value="C:membrane"/>
    <property type="evidence" value="ECO:0007669"/>
    <property type="project" value="GOC"/>
</dbReference>
<dbReference type="NCBIfam" id="TIGR00682">
    <property type="entry name" value="lpxK"/>
    <property type="match status" value="1"/>
</dbReference>
<dbReference type="PANTHER" id="PTHR42724:SF1">
    <property type="entry name" value="TETRAACYLDISACCHARIDE 4'-KINASE, MITOCHONDRIAL-RELATED"/>
    <property type="match status" value="1"/>
</dbReference>
<evidence type="ECO:0000256" key="4">
    <source>
        <dbReference type="ARBA" id="ARBA00022556"/>
    </source>
</evidence>
<evidence type="ECO:0000256" key="3">
    <source>
        <dbReference type="ARBA" id="ARBA00022516"/>
    </source>
</evidence>
<evidence type="ECO:0000313" key="11">
    <source>
        <dbReference type="Proteomes" id="UP001172457"/>
    </source>
</evidence>
<evidence type="ECO:0000256" key="1">
    <source>
        <dbReference type="ARBA" id="ARBA00004870"/>
    </source>
</evidence>
<dbReference type="AlphaFoldDB" id="A0AA38SYY6"/>
<evidence type="ECO:0000256" key="6">
    <source>
        <dbReference type="ARBA" id="ARBA00022741"/>
    </source>
</evidence>
<dbReference type="GO" id="GO:0009029">
    <property type="term" value="F:lipid-A 4'-kinase activity"/>
    <property type="evidence" value="ECO:0007669"/>
    <property type="project" value="UniProtKB-EC"/>
</dbReference>
<proteinExistence type="inferred from homology"/>
<dbReference type="Proteomes" id="UP001172457">
    <property type="component" value="Chromosome 4"/>
</dbReference>
<keyword evidence="6" id="KW-0547">Nucleotide-binding</keyword>
<comment type="caution">
    <text evidence="10">The sequence shown here is derived from an EMBL/GenBank/DDBJ whole genome shotgun (WGS) entry which is preliminary data.</text>
</comment>
<dbReference type="GO" id="GO:0005524">
    <property type="term" value="F:ATP binding"/>
    <property type="evidence" value="ECO:0007669"/>
    <property type="project" value="UniProtKB-KW"/>
</dbReference>
<keyword evidence="11" id="KW-1185">Reference proteome</keyword>
<keyword evidence="5" id="KW-0808">Transferase</keyword>
<evidence type="ECO:0000256" key="8">
    <source>
        <dbReference type="ARBA" id="ARBA00022840"/>
    </source>
</evidence>
<evidence type="ECO:0000256" key="7">
    <source>
        <dbReference type="ARBA" id="ARBA00022777"/>
    </source>
</evidence>
<organism evidence="10 11">
    <name type="scientific">Centaurea solstitialis</name>
    <name type="common">yellow star-thistle</name>
    <dbReference type="NCBI Taxonomy" id="347529"/>
    <lineage>
        <taxon>Eukaryota</taxon>
        <taxon>Viridiplantae</taxon>
        <taxon>Streptophyta</taxon>
        <taxon>Embryophyta</taxon>
        <taxon>Tracheophyta</taxon>
        <taxon>Spermatophyta</taxon>
        <taxon>Magnoliopsida</taxon>
        <taxon>eudicotyledons</taxon>
        <taxon>Gunneridae</taxon>
        <taxon>Pentapetalae</taxon>
        <taxon>asterids</taxon>
        <taxon>campanulids</taxon>
        <taxon>Asterales</taxon>
        <taxon>Asteraceae</taxon>
        <taxon>Carduoideae</taxon>
        <taxon>Cardueae</taxon>
        <taxon>Centaureinae</taxon>
        <taxon>Centaurea</taxon>
    </lineage>
</organism>
<keyword evidence="3" id="KW-0444">Lipid biosynthesis</keyword>
<name>A0AA38SYY6_9ASTR</name>
<keyword evidence="7" id="KW-0418">Kinase</keyword>
<gene>
    <name evidence="10" type="ORF">OSB04_015399</name>
</gene>
<evidence type="ECO:0000256" key="2">
    <source>
        <dbReference type="ARBA" id="ARBA00012071"/>
    </source>
</evidence>
<keyword evidence="8" id="KW-0067">ATP-binding</keyword>
<sequence length="459" mass="51378">MKKSPAATCFEATCSPSVTKSPETAFFGRKRGSRLRRLAWRRLASSSMEKLRRMVNQIAHTQKLSSLHPLHLSLIPLLFLSSSIYKLAISFRQNLYHFGFLRKHRLPVPVISVGNLTWGGNGKTPMVEFIANWLANDVGISPLILTRGYGGADEAKMLQRHFNGTSVKIGVGANRAATAASFLHRYGFVYPLEIPVTKSPVGSDKIGVAIFDDGMQHISMFRDLEIVMVNALSPWGNHQLLPFGPLREPLTSFSRADAVVIHHADMVQDDSLSVIKLRILEMNRFLPIYLSAATPSHFFKSPNVSIRLPLDAVFEKIVLCVSAIGSPSSFVQRIKKMGALYVDSLDYSDHHQFQLKDIKMIKARLQNLKNKFGSEPTIVVTEKVYLSASSYQCSIISIKIMVLKVLIVSGLLQDYDRDNEILRGLDPFEVFVLCCKLKILRHDGLSEDTFKMMLARSLS</sequence>
<reference evidence="10" key="1">
    <citation type="submission" date="2023-03" db="EMBL/GenBank/DDBJ databases">
        <title>Chromosome-scale reference genome and RAD-based genetic map of yellow starthistle (Centaurea solstitialis) reveal putative structural variation and QTLs associated with invader traits.</title>
        <authorList>
            <person name="Reatini B."/>
            <person name="Cang F.A."/>
            <person name="Jiang Q."/>
            <person name="Mckibben M.T.W."/>
            <person name="Barker M.S."/>
            <person name="Rieseberg L.H."/>
            <person name="Dlugosch K.M."/>
        </authorList>
    </citation>
    <scope>NUCLEOTIDE SEQUENCE</scope>
    <source>
        <strain evidence="10">CAN-66</strain>
        <tissue evidence="10">Leaf</tissue>
    </source>
</reference>
<keyword evidence="9" id="KW-0443">Lipid metabolism</keyword>
<keyword evidence="4" id="KW-0441">Lipid A biosynthesis</keyword>
<dbReference type="InterPro" id="IPR003758">
    <property type="entry name" value="LpxK"/>
</dbReference>
<dbReference type="Pfam" id="PF02606">
    <property type="entry name" value="LpxK"/>
    <property type="match status" value="1"/>
</dbReference>
<dbReference type="GO" id="GO:0009245">
    <property type="term" value="P:lipid A biosynthetic process"/>
    <property type="evidence" value="ECO:0007669"/>
    <property type="project" value="UniProtKB-KW"/>
</dbReference>
<evidence type="ECO:0000256" key="5">
    <source>
        <dbReference type="ARBA" id="ARBA00022679"/>
    </source>
</evidence>
<accession>A0AA38SYY6</accession>
<dbReference type="HAMAP" id="MF_00409">
    <property type="entry name" value="LpxK"/>
    <property type="match status" value="1"/>
</dbReference>
<dbReference type="PANTHER" id="PTHR42724">
    <property type="entry name" value="TETRAACYLDISACCHARIDE 4'-KINASE"/>
    <property type="match status" value="1"/>
</dbReference>
<evidence type="ECO:0000256" key="9">
    <source>
        <dbReference type="ARBA" id="ARBA00023098"/>
    </source>
</evidence>
<protein>
    <recommendedName>
        <fullName evidence="2">tetraacyldisaccharide 4'-kinase</fullName>
        <ecNumber evidence="2">2.7.1.130</ecNumber>
    </recommendedName>
</protein>